<protein>
    <recommendedName>
        <fullName evidence="3">Ig-like domain-containing protein</fullName>
    </recommendedName>
</protein>
<dbReference type="Proteomes" id="UP000315389">
    <property type="component" value="Unassembled WGS sequence"/>
</dbReference>
<reference evidence="1 2" key="1">
    <citation type="submission" date="2019-06" db="EMBL/GenBank/DDBJ databases">
        <title>Sequencing the genomes of 1000 actinobacteria strains.</title>
        <authorList>
            <person name="Klenk H.-P."/>
        </authorList>
    </citation>
    <scope>NUCLEOTIDE SEQUENCE [LARGE SCALE GENOMIC DNA]</scope>
    <source>
        <strain evidence="1 2">DSM 4813</strain>
    </source>
</reference>
<evidence type="ECO:0008006" key="3">
    <source>
        <dbReference type="Google" id="ProtNLM"/>
    </source>
</evidence>
<gene>
    <name evidence="1" type="ORF">FB461_1011</name>
</gene>
<name>A0A542ZW82_RARFA</name>
<dbReference type="OrthoDB" id="5143602at2"/>
<dbReference type="Gene3D" id="2.60.120.380">
    <property type="match status" value="3"/>
</dbReference>
<dbReference type="EMBL" id="VFOS01000001">
    <property type="protein sequence ID" value="TQL64506.1"/>
    <property type="molecule type" value="Genomic_DNA"/>
</dbReference>
<dbReference type="AlphaFoldDB" id="A0A542ZW82"/>
<accession>A0A542ZW82</accession>
<evidence type="ECO:0000313" key="1">
    <source>
        <dbReference type="EMBL" id="TQL64506.1"/>
    </source>
</evidence>
<evidence type="ECO:0000313" key="2">
    <source>
        <dbReference type="Proteomes" id="UP000315389"/>
    </source>
</evidence>
<comment type="caution">
    <text evidence="1">The sequence shown here is derived from an EMBL/GenBank/DDBJ whole genome shotgun (WGS) entry which is preliminary data.</text>
</comment>
<dbReference type="RefSeq" id="WP_142119511.1">
    <property type="nucleotide sequence ID" value="NZ_BAAASV010000007.1"/>
</dbReference>
<keyword evidence="2" id="KW-1185">Reference proteome</keyword>
<sequence length="514" mass="56202">MTHLDSHPLSPQAGIRRSVIAATILALLLTVGLAVTATSAAAAAVTETEPNNSIATAQTLALGDTLTGKTLGTQCCTVDSDYYYVPVSKPGRLNLSFTFPANLSGDAYDVKVFDAAEDTRLSVKLIGRDSSGAWASDYAVYVTGNVYIQIHGRDNWNTWNKPYQLRVTHTPGTVEREPNNSIASATSLPLGTTIQGSTLGTQCCTVDSDYYYVPVSKPGRLNLSFTFPANLSGDAYDVKVFDAAEDTRLSVKLIGRDSSGAWASDYAVYVTGNVYIQIHGRDNWNTWGKPYTLRATHTPGTVEREPNNSIASATMLPRGTTIQGSILGTQCCTVDTDYFYVPHTKSARLAINLRFPARLSGSAYDVAVYNSKYQLIQRWSLTGKNASGAWGRKLAIAAPRGGTYIQIHGRDSWNTWGKPYTLRVADAIVTKTPKIAGTKKVRKKLTAKPGKWSPAKLKYSYQWYRNGKKIKKAKKKSYKLTSKDRGKKITVKVTAKKAGYFTVSKKSKPVKVRR</sequence>
<proteinExistence type="predicted"/>
<dbReference type="Gene3D" id="2.60.40.2700">
    <property type="match status" value="1"/>
</dbReference>
<organism evidence="1 2">
    <name type="scientific">Rarobacter faecitabidus</name>
    <dbReference type="NCBI Taxonomy" id="13243"/>
    <lineage>
        <taxon>Bacteria</taxon>
        <taxon>Bacillati</taxon>
        <taxon>Actinomycetota</taxon>
        <taxon>Actinomycetes</taxon>
        <taxon>Micrococcales</taxon>
        <taxon>Rarobacteraceae</taxon>
        <taxon>Rarobacter</taxon>
    </lineage>
</organism>